<evidence type="ECO:0000313" key="1">
    <source>
        <dbReference type="EMBL" id="KXZ47192.1"/>
    </source>
</evidence>
<dbReference type="GO" id="GO:0004620">
    <property type="term" value="F:phospholipase activity"/>
    <property type="evidence" value="ECO:0007669"/>
    <property type="project" value="TreeGrafter"/>
</dbReference>
<dbReference type="PANTHER" id="PTHR12393:SF6">
    <property type="entry name" value="SPHINGOMYELIN PHOSPHODIESTERASE 2"/>
    <property type="match status" value="1"/>
</dbReference>
<dbReference type="GO" id="GO:0071944">
    <property type="term" value="C:cell periphery"/>
    <property type="evidence" value="ECO:0007669"/>
    <property type="project" value="TreeGrafter"/>
</dbReference>
<dbReference type="EMBL" id="LSYV01000038">
    <property type="protein sequence ID" value="KXZ47192.1"/>
    <property type="molecule type" value="Genomic_DNA"/>
</dbReference>
<accession>A0A150GBI0</accession>
<reference evidence="2" key="1">
    <citation type="journal article" date="2016" name="Nat. Commun.">
        <title>The Gonium pectorale genome demonstrates co-option of cell cycle regulation during the evolution of multicellularity.</title>
        <authorList>
            <person name="Hanschen E.R."/>
            <person name="Marriage T.N."/>
            <person name="Ferris P.J."/>
            <person name="Hamaji T."/>
            <person name="Toyoda A."/>
            <person name="Fujiyama A."/>
            <person name="Neme R."/>
            <person name="Noguchi H."/>
            <person name="Minakuchi Y."/>
            <person name="Suzuki M."/>
            <person name="Kawai-Toyooka H."/>
            <person name="Smith D.R."/>
            <person name="Sparks H."/>
            <person name="Anderson J."/>
            <person name="Bakaric R."/>
            <person name="Luria V."/>
            <person name="Karger A."/>
            <person name="Kirschner M.W."/>
            <person name="Durand P.M."/>
            <person name="Michod R.E."/>
            <person name="Nozaki H."/>
            <person name="Olson B.J."/>
        </authorList>
    </citation>
    <scope>NUCLEOTIDE SEQUENCE [LARGE SCALE GENOMIC DNA]</scope>
    <source>
        <strain evidence="2">NIES-2863</strain>
    </source>
</reference>
<protein>
    <submittedName>
        <fullName evidence="1">Uncharacterized protein</fullName>
    </submittedName>
</protein>
<dbReference type="Proteomes" id="UP000075714">
    <property type="component" value="Unassembled WGS sequence"/>
</dbReference>
<sequence length="147" mass="16246">MSATFEHQQPEHACTSRVWLQLLDSNEVPSFRLVNKASASQFRAPHHITYRLSQPVPPDAFAAHWLAPGSIRGLTLARRRQLLSLTATSDVVANLEVAKKAAGCLLTYERVWRGAGEVDDWSKREAIGSAVCSPTPDWAAKVEWLVA</sequence>
<organism evidence="1 2">
    <name type="scientific">Gonium pectorale</name>
    <name type="common">Green alga</name>
    <dbReference type="NCBI Taxonomy" id="33097"/>
    <lineage>
        <taxon>Eukaryota</taxon>
        <taxon>Viridiplantae</taxon>
        <taxon>Chlorophyta</taxon>
        <taxon>core chlorophytes</taxon>
        <taxon>Chlorophyceae</taxon>
        <taxon>CS clade</taxon>
        <taxon>Chlamydomonadales</taxon>
        <taxon>Volvocaceae</taxon>
        <taxon>Gonium</taxon>
    </lineage>
</organism>
<keyword evidence="2" id="KW-1185">Reference proteome</keyword>
<dbReference type="AlphaFoldDB" id="A0A150GBI0"/>
<evidence type="ECO:0000313" key="2">
    <source>
        <dbReference type="Proteomes" id="UP000075714"/>
    </source>
</evidence>
<dbReference type="GO" id="GO:0046513">
    <property type="term" value="P:ceramide biosynthetic process"/>
    <property type="evidence" value="ECO:0007669"/>
    <property type="project" value="TreeGrafter"/>
</dbReference>
<name>A0A150GBI0_GONPE</name>
<dbReference type="GO" id="GO:0005783">
    <property type="term" value="C:endoplasmic reticulum"/>
    <property type="evidence" value="ECO:0007669"/>
    <property type="project" value="TreeGrafter"/>
</dbReference>
<comment type="caution">
    <text evidence="1">The sequence shown here is derived from an EMBL/GenBank/DDBJ whole genome shotgun (WGS) entry which is preliminary data.</text>
</comment>
<dbReference type="GO" id="GO:0016020">
    <property type="term" value="C:membrane"/>
    <property type="evidence" value="ECO:0007669"/>
    <property type="project" value="TreeGrafter"/>
</dbReference>
<proteinExistence type="predicted"/>
<gene>
    <name evidence="1" type="ORF">GPECTOR_37g198</name>
</gene>
<dbReference type="PANTHER" id="PTHR12393">
    <property type="entry name" value="SPHINGOMYELIN PHOSPHODIESTERASE RELATED"/>
    <property type="match status" value="1"/>
</dbReference>
<dbReference type="GO" id="GO:0030149">
    <property type="term" value="P:sphingolipid catabolic process"/>
    <property type="evidence" value="ECO:0007669"/>
    <property type="project" value="TreeGrafter"/>
</dbReference>